<dbReference type="GO" id="GO:0071816">
    <property type="term" value="P:tail-anchored membrane protein insertion into ER membrane"/>
    <property type="evidence" value="ECO:0007669"/>
    <property type="project" value="TreeGrafter"/>
</dbReference>
<evidence type="ECO:0000256" key="1">
    <source>
        <dbReference type="ARBA" id="ARBA00011040"/>
    </source>
</evidence>
<reference evidence="3" key="1">
    <citation type="submission" date="2025-08" db="UniProtKB">
        <authorList>
            <consortium name="Ensembl"/>
        </authorList>
    </citation>
    <scope>IDENTIFICATION</scope>
</reference>
<dbReference type="Gene3D" id="3.40.50.300">
    <property type="entry name" value="P-loop containing nucleotide triphosphate hydrolases"/>
    <property type="match status" value="1"/>
</dbReference>
<dbReference type="PANTHER" id="PTHR10803">
    <property type="entry name" value="ARSENICAL PUMP-DRIVING ATPASE ARSENITE-TRANSLOCATING ATPASE"/>
    <property type="match status" value="1"/>
</dbReference>
<proteinExistence type="inferred from homology"/>
<protein>
    <submittedName>
        <fullName evidence="3">Guided entry of tail-anchored proteins factor 3, ATPase</fullName>
    </submittedName>
</protein>
<dbReference type="Pfam" id="PF02374">
    <property type="entry name" value="ArsA_ATPase"/>
    <property type="match status" value="1"/>
</dbReference>
<name>A0A8C4QMQ1_EPTBU</name>
<dbReference type="Ensembl" id="ENSEBUT00000018306.1">
    <property type="protein sequence ID" value="ENSEBUP00000017731.1"/>
    <property type="gene ID" value="ENSEBUG00000011082.1"/>
</dbReference>
<dbReference type="Proteomes" id="UP000694388">
    <property type="component" value="Unplaced"/>
</dbReference>
<dbReference type="CDD" id="cd02035">
    <property type="entry name" value="ArsA"/>
    <property type="match status" value="1"/>
</dbReference>
<dbReference type="GO" id="GO:0007416">
    <property type="term" value="P:synapse assembly"/>
    <property type="evidence" value="ECO:0007669"/>
    <property type="project" value="Ensembl"/>
</dbReference>
<dbReference type="GO" id="GO:0005524">
    <property type="term" value="F:ATP binding"/>
    <property type="evidence" value="ECO:0007669"/>
    <property type="project" value="InterPro"/>
</dbReference>
<dbReference type="GeneTree" id="ENSGT00390000003817"/>
<dbReference type="InterPro" id="IPR025723">
    <property type="entry name" value="ArsA/GET3_ATPase-like"/>
</dbReference>
<dbReference type="SUPFAM" id="SSF52540">
    <property type="entry name" value="P-loop containing nucleoside triphosphate hydrolases"/>
    <property type="match status" value="1"/>
</dbReference>
<dbReference type="GO" id="GO:0016887">
    <property type="term" value="F:ATP hydrolysis activity"/>
    <property type="evidence" value="ECO:0007669"/>
    <property type="project" value="InterPro"/>
</dbReference>
<organism evidence="3 4">
    <name type="scientific">Eptatretus burgeri</name>
    <name type="common">Inshore hagfish</name>
    <dbReference type="NCBI Taxonomy" id="7764"/>
    <lineage>
        <taxon>Eukaryota</taxon>
        <taxon>Metazoa</taxon>
        <taxon>Chordata</taxon>
        <taxon>Craniata</taxon>
        <taxon>Vertebrata</taxon>
        <taxon>Cyclostomata</taxon>
        <taxon>Myxini</taxon>
        <taxon>Myxiniformes</taxon>
        <taxon>Myxinidae</taxon>
        <taxon>Eptatretinae</taxon>
        <taxon>Eptatretus</taxon>
    </lineage>
</organism>
<sequence length="252" mass="28128">MPSGDVIHSFSNSHVFGQVIFLLKGKSPLFTPALLTHPPPFLPPKVQSYMHLLLFWKLCCSYQLTPAHNISDAFDQKFAKVPTQVLGYQNLYAMEIDPNLGMTELPEEFFEEDSVLSLGKKMVQEALSAFPGIDEAMSYAEVMRLVKGMNFSVVVFDTAPTGHTLRLLNFPTVVERGLGRLMRIKSQISPFISQMCSMLGMGDMNAEQLASKLEETLPIIRSVSDQFKDPVSSTPFVKHHLIGGVCLLYRLV</sequence>
<dbReference type="GO" id="GO:0006620">
    <property type="term" value="P:post-translational protein targeting to endoplasmic reticulum membrane"/>
    <property type="evidence" value="ECO:0007669"/>
    <property type="project" value="Ensembl"/>
</dbReference>
<dbReference type="PANTHER" id="PTHR10803:SF3">
    <property type="entry name" value="ATPASE GET3"/>
    <property type="match status" value="1"/>
</dbReference>
<keyword evidence="4" id="KW-1185">Reference proteome</keyword>
<dbReference type="InterPro" id="IPR027417">
    <property type="entry name" value="P-loop_NTPase"/>
</dbReference>
<evidence type="ECO:0000313" key="4">
    <source>
        <dbReference type="Proteomes" id="UP000694388"/>
    </source>
</evidence>
<dbReference type="AlphaFoldDB" id="A0A8C4QMQ1"/>
<dbReference type="InterPro" id="IPR016300">
    <property type="entry name" value="ATPase_ArsA/GET3"/>
</dbReference>
<evidence type="ECO:0000259" key="2">
    <source>
        <dbReference type="Pfam" id="PF02374"/>
    </source>
</evidence>
<comment type="similarity">
    <text evidence="1">Belongs to the arsA ATPase family.</text>
</comment>
<evidence type="ECO:0000313" key="3">
    <source>
        <dbReference type="Ensembl" id="ENSEBUP00000017731.1"/>
    </source>
</evidence>
<accession>A0A8C4QMQ1</accession>
<reference evidence="3" key="2">
    <citation type="submission" date="2025-09" db="UniProtKB">
        <authorList>
            <consortium name="Ensembl"/>
        </authorList>
    </citation>
    <scope>IDENTIFICATION</scope>
</reference>
<dbReference type="GO" id="GO:0043529">
    <property type="term" value="C:GET complex"/>
    <property type="evidence" value="ECO:0007669"/>
    <property type="project" value="TreeGrafter"/>
</dbReference>
<feature type="domain" description="ArsA/GET3 Anion-transporting ATPase-like" evidence="2">
    <location>
        <begin position="66"/>
        <end position="234"/>
    </location>
</feature>